<evidence type="ECO:0000256" key="6">
    <source>
        <dbReference type="ARBA" id="ARBA00032162"/>
    </source>
</evidence>
<accession>A0A8T9MV38</accession>
<dbReference type="PROSITE" id="PS51462">
    <property type="entry name" value="NUDIX"/>
    <property type="match status" value="1"/>
</dbReference>
<dbReference type="KEGG" id="ckh:LVJ77_01710"/>
<evidence type="ECO:0000256" key="3">
    <source>
        <dbReference type="ARBA" id="ARBA00007275"/>
    </source>
</evidence>
<evidence type="ECO:0000256" key="7">
    <source>
        <dbReference type="ARBA" id="ARBA00032272"/>
    </source>
</evidence>
<dbReference type="InterPro" id="IPR000086">
    <property type="entry name" value="NUDIX_hydrolase_dom"/>
</dbReference>
<dbReference type="SUPFAM" id="SSF55811">
    <property type="entry name" value="Nudix"/>
    <property type="match status" value="1"/>
</dbReference>
<comment type="cofactor">
    <cofactor evidence="2">
        <name>Mg(2+)</name>
        <dbReference type="ChEBI" id="CHEBI:18420"/>
    </cofactor>
</comment>
<feature type="domain" description="Nudix hydrolase" evidence="8">
    <location>
        <begin position="39"/>
        <end position="169"/>
    </location>
</feature>
<proteinExistence type="inferred from homology"/>
<dbReference type="AlphaFoldDB" id="A0A8T9MV38"/>
<dbReference type="GO" id="GO:0006753">
    <property type="term" value="P:nucleoside phosphate metabolic process"/>
    <property type="evidence" value="ECO:0007669"/>
    <property type="project" value="TreeGrafter"/>
</dbReference>
<dbReference type="Proteomes" id="UP000831534">
    <property type="component" value="Chromosome"/>
</dbReference>
<evidence type="ECO:0000259" key="8">
    <source>
        <dbReference type="PROSITE" id="PS51462"/>
    </source>
</evidence>
<name>A0A8T9MV38_9NEIS</name>
<dbReference type="GO" id="GO:0019693">
    <property type="term" value="P:ribose phosphate metabolic process"/>
    <property type="evidence" value="ECO:0007669"/>
    <property type="project" value="TreeGrafter"/>
</dbReference>
<comment type="similarity">
    <text evidence="3">Belongs to the Nudix hydrolase family. NudK subfamily.</text>
</comment>
<protein>
    <recommendedName>
        <fullName evidence="4">GDP-mannose pyrophosphatase</fullName>
    </recommendedName>
    <alternativeName>
        <fullName evidence="6">GDP-mannose hydrolase</fullName>
    </alternativeName>
    <alternativeName>
        <fullName evidence="7">GDPMK</fullName>
    </alternativeName>
</protein>
<keyword evidence="10" id="KW-1185">Reference proteome</keyword>
<dbReference type="Pfam" id="PF00293">
    <property type="entry name" value="NUDIX"/>
    <property type="match status" value="1"/>
</dbReference>
<reference evidence="9" key="1">
    <citation type="journal article" date="2022" name="Res Sq">
        <title>Evolution of multicellular longitudinally dividing oral cavity symbionts (Neisseriaceae).</title>
        <authorList>
            <person name="Nyongesa S."/>
            <person name="Weber P."/>
            <person name="Bernet E."/>
            <person name="Pullido F."/>
            <person name="Nieckarz M."/>
            <person name="Delaby M."/>
            <person name="Nieves C."/>
            <person name="Viehboeck T."/>
            <person name="Krause N."/>
            <person name="Rivera-Millot A."/>
            <person name="Nakamura A."/>
            <person name="Vischer N."/>
            <person name="VanNieuwenhze M."/>
            <person name="Brun Y."/>
            <person name="Cava F."/>
            <person name="Bulgheresi S."/>
            <person name="Veyrier F."/>
        </authorList>
    </citation>
    <scope>NUCLEOTIDE SEQUENCE</scope>
    <source>
        <strain evidence="9">17694</strain>
    </source>
</reference>
<dbReference type="CDD" id="cd03424">
    <property type="entry name" value="NUDIX_ADPRase_Nudt5_UGPPase_Nudt14"/>
    <property type="match status" value="1"/>
</dbReference>
<evidence type="ECO:0000256" key="5">
    <source>
        <dbReference type="ARBA" id="ARBA00022801"/>
    </source>
</evidence>
<dbReference type="GO" id="GO:0005829">
    <property type="term" value="C:cytosol"/>
    <property type="evidence" value="ECO:0007669"/>
    <property type="project" value="TreeGrafter"/>
</dbReference>
<evidence type="ECO:0000256" key="4">
    <source>
        <dbReference type="ARBA" id="ARBA00016377"/>
    </source>
</evidence>
<reference evidence="9" key="2">
    <citation type="submission" date="2024-09" db="EMBL/GenBank/DDBJ databases">
        <authorList>
            <person name="Veyrier F.J."/>
        </authorList>
    </citation>
    <scope>NUCLEOTIDE SEQUENCE</scope>
    <source>
        <strain evidence="9">17694</strain>
    </source>
</reference>
<dbReference type="RefSeq" id="WP_027008876.1">
    <property type="nucleotide sequence ID" value="NZ_CP091521.1"/>
</dbReference>
<comment type="catalytic activity">
    <reaction evidence="1">
        <text>GDP-alpha-D-mannose + H2O = alpha-D-mannose 1-phosphate + GMP + 2 H(+)</text>
        <dbReference type="Rhea" id="RHEA:27978"/>
        <dbReference type="ChEBI" id="CHEBI:15377"/>
        <dbReference type="ChEBI" id="CHEBI:15378"/>
        <dbReference type="ChEBI" id="CHEBI:57527"/>
        <dbReference type="ChEBI" id="CHEBI:58115"/>
        <dbReference type="ChEBI" id="CHEBI:58409"/>
    </reaction>
</comment>
<dbReference type="FunFam" id="3.90.79.10:FF:000024">
    <property type="entry name" value="ADP-ribose pyrophosphatase"/>
    <property type="match status" value="1"/>
</dbReference>
<evidence type="ECO:0000313" key="10">
    <source>
        <dbReference type="Proteomes" id="UP000831534"/>
    </source>
</evidence>
<evidence type="ECO:0000256" key="2">
    <source>
        <dbReference type="ARBA" id="ARBA00001946"/>
    </source>
</evidence>
<dbReference type="Gene3D" id="3.90.79.10">
    <property type="entry name" value="Nucleoside Triphosphate Pyrophosphohydrolase"/>
    <property type="match status" value="1"/>
</dbReference>
<organism evidence="9 10">
    <name type="scientific">Conchiformibius kuhniae</name>
    <dbReference type="NCBI Taxonomy" id="211502"/>
    <lineage>
        <taxon>Bacteria</taxon>
        <taxon>Pseudomonadati</taxon>
        <taxon>Pseudomonadota</taxon>
        <taxon>Betaproteobacteria</taxon>
        <taxon>Neisseriales</taxon>
        <taxon>Neisseriaceae</taxon>
        <taxon>Conchiformibius</taxon>
    </lineage>
</organism>
<dbReference type="PANTHER" id="PTHR11839:SF18">
    <property type="entry name" value="NUDIX HYDROLASE DOMAIN-CONTAINING PROTEIN"/>
    <property type="match status" value="1"/>
</dbReference>
<evidence type="ECO:0000313" key="9">
    <source>
        <dbReference type="EMBL" id="UOP05051.1"/>
    </source>
</evidence>
<dbReference type="InterPro" id="IPR015797">
    <property type="entry name" value="NUDIX_hydrolase-like_dom_sf"/>
</dbReference>
<dbReference type="PANTHER" id="PTHR11839">
    <property type="entry name" value="UDP/ADP-SUGAR PYROPHOSPHATASE"/>
    <property type="match status" value="1"/>
</dbReference>
<gene>
    <name evidence="9" type="ORF">LVJ77_01710</name>
</gene>
<keyword evidence="5 9" id="KW-0378">Hydrolase</keyword>
<sequence length="179" mass="19902">MKLQETCTASQLIFDGKFVTIHQDDVQLPNGAHTKRVWIRHPGAACVLAITPEQQVILVRQWRYAAGTALLEVPAGKLDANEDPSVCALRELAEETPYCAERVEKLAQFYTAPGFCNEIMHVYRAINISKNSQLSPDQDEIVQTVLLNADEARAAIANGEIQDAKTLIALNFWLNPTRT</sequence>
<evidence type="ECO:0000256" key="1">
    <source>
        <dbReference type="ARBA" id="ARBA00000847"/>
    </source>
</evidence>
<dbReference type="GO" id="GO:0016787">
    <property type="term" value="F:hydrolase activity"/>
    <property type="evidence" value="ECO:0007669"/>
    <property type="project" value="UniProtKB-KW"/>
</dbReference>
<dbReference type="EMBL" id="CP091521">
    <property type="protein sequence ID" value="UOP05051.1"/>
    <property type="molecule type" value="Genomic_DNA"/>
</dbReference>